<keyword evidence="9" id="KW-1185">Reference proteome</keyword>
<dbReference type="PANTHER" id="PTHR32060:SF30">
    <property type="entry name" value="CARBOXY-TERMINAL PROCESSING PROTEASE CTPA"/>
    <property type="match status" value="1"/>
</dbReference>
<dbReference type="Pfam" id="PF17820">
    <property type="entry name" value="PDZ_6"/>
    <property type="match status" value="1"/>
</dbReference>
<dbReference type="KEGG" id="sns:VC03_05080"/>
<dbReference type="SMART" id="SM00245">
    <property type="entry name" value="TSPc"/>
    <property type="match status" value="1"/>
</dbReference>
<dbReference type="STRING" id="187101.VC03_05080"/>
<sequence>MKSKIRYFLCFLAGILMTVSVSKYCNAKTTTMPLSATSSNKASFKDITQLQKIIETINTVNEIWVGDKKLTLDGQYQAALRGILSDLDDPYSEYLSKEEFKDLNEGLNGTYSGVGMSIRKQKGESMEVISPFIGSPAFKAGIQIGDRITKVDNQDIRDKTATETSKMLKGKKGTSVTVEVVRKGLKKPLVITLVRDNIKLDNVEYKMLDKNIGYISLLQFGDGIAKEIDDAIKDLQSKGMKELIFDLRTNPGGSLKEAVDLASLFVKEDNIVSLKYKNGNETVFKRTNKQIYTGPMVVLVNKGSASASEILTGTLKDYNRAKIIGEKTYGKGVAQNILPFRSGDALKITIAKWYTPKGKNINKQGIEPDITVKMETLLSSKGYSSETEQAKKNRMKEIEKLLVEIHGKKEADKMIKEGDTQLKRAIEYLKEGK</sequence>
<dbReference type="SUPFAM" id="SSF52096">
    <property type="entry name" value="ClpP/crotonase"/>
    <property type="match status" value="1"/>
</dbReference>
<dbReference type="GO" id="GO:0008236">
    <property type="term" value="F:serine-type peptidase activity"/>
    <property type="evidence" value="ECO:0007669"/>
    <property type="project" value="UniProtKB-KW"/>
</dbReference>
<keyword evidence="3 5" id="KW-0378">Hydrolase</keyword>
<dbReference type="SUPFAM" id="SSF50156">
    <property type="entry name" value="PDZ domain-like"/>
    <property type="match status" value="1"/>
</dbReference>
<protein>
    <submittedName>
        <fullName evidence="8">Carboxyl-terminal protease</fullName>
    </submittedName>
</protein>
<feature type="signal peptide" evidence="6">
    <location>
        <begin position="1"/>
        <end position="27"/>
    </location>
</feature>
<dbReference type="GO" id="GO:0007165">
    <property type="term" value="P:signal transduction"/>
    <property type="evidence" value="ECO:0007669"/>
    <property type="project" value="TreeGrafter"/>
</dbReference>
<proteinExistence type="inferred from homology"/>
<dbReference type="InterPro" id="IPR005151">
    <property type="entry name" value="Tail-specific_protease"/>
</dbReference>
<name>A0A0E3UUF1_9FUSO</name>
<dbReference type="GO" id="GO:0004175">
    <property type="term" value="F:endopeptidase activity"/>
    <property type="evidence" value="ECO:0007669"/>
    <property type="project" value="TreeGrafter"/>
</dbReference>
<dbReference type="InterPro" id="IPR004447">
    <property type="entry name" value="Peptidase_S41A"/>
</dbReference>
<dbReference type="FunFam" id="2.30.42.10:FF:000063">
    <property type="entry name" value="Peptidase, S41 family"/>
    <property type="match status" value="1"/>
</dbReference>
<dbReference type="InterPro" id="IPR001478">
    <property type="entry name" value="PDZ"/>
</dbReference>
<keyword evidence="4 5" id="KW-0720">Serine protease</keyword>
<dbReference type="SMART" id="SM00228">
    <property type="entry name" value="PDZ"/>
    <property type="match status" value="1"/>
</dbReference>
<evidence type="ECO:0000256" key="3">
    <source>
        <dbReference type="ARBA" id="ARBA00022801"/>
    </source>
</evidence>
<keyword evidence="6" id="KW-0732">Signal</keyword>
<dbReference type="PATRIC" id="fig|1069640.6.peg.1004"/>
<feature type="domain" description="PDZ" evidence="7">
    <location>
        <begin position="100"/>
        <end position="169"/>
    </location>
</feature>
<dbReference type="GO" id="GO:0030288">
    <property type="term" value="C:outer membrane-bounded periplasmic space"/>
    <property type="evidence" value="ECO:0007669"/>
    <property type="project" value="TreeGrafter"/>
</dbReference>
<dbReference type="Gene3D" id="3.30.750.44">
    <property type="match status" value="1"/>
</dbReference>
<organism evidence="8 9">
    <name type="scientific">Sneathia vaginalis</name>
    <dbReference type="NCBI Taxonomy" id="187101"/>
    <lineage>
        <taxon>Bacteria</taxon>
        <taxon>Fusobacteriati</taxon>
        <taxon>Fusobacteriota</taxon>
        <taxon>Fusobacteriia</taxon>
        <taxon>Fusobacteriales</taxon>
        <taxon>Leptotrichiaceae</taxon>
        <taxon>Sneathia</taxon>
    </lineage>
</organism>
<evidence type="ECO:0000259" key="7">
    <source>
        <dbReference type="PROSITE" id="PS50106"/>
    </source>
</evidence>
<dbReference type="InterPro" id="IPR041489">
    <property type="entry name" value="PDZ_6"/>
</dbReference>
<reference evidence="8 9" key="1">
    <citation type="journal article" date="2012" name="BMC Genomics">
        <title>Genomic sequence analysis and characterization of Sneathia amnii sp. nov.</title>
        <authorList>
            <consortium name="Vaginal Microbiome Consortium (additional members)"/>
            <person name="Harwich M.D.Jr."/>
            <person name="Serrano M.G."/>
            <person name="Fettweis J.M."/>
            <person name="Alves J.M."/>
            <person name="Reimers M.A."/>
            <person name="Buck G.A."/>
            <person name="Jefferson K.K."/>
        </authorList>
    </citation>
    <scope>NUCLEOTIDE SEQUENCE [LARGE SCALE GENOMIC DNA]</scope>
    <source>
        <strain evidence="8 9">SN35</strain>
    </source>
</reference>
<evidence type="ECO:0000256" key="2">
    <source>
        <dbReference type="ARBA" id="ARBA00022670"/>
    </source>
</evidence>
<dbReference type="EMBL" id="CP011280">
    <property type="protein sequence ID" value="AKC96164.1"/>
    <property type="molecule type" value="Genomic_DNA"/>
</dbReference>
<evidence type="ECO:0000256" key="4">
    <source>
        <dbReference type="ARBA" id="ARBA00022825"/>
    </source>
</evidence>
<dbReference type="PANTHER" id="PTHR32060">
    <property type="entry name" value="TAIL-SPECIFIC PROTEASE"/>
    <property type="match status" value="1"/>
</dbReference>
<dbReference type="InterPro" id="IPR029045">
    <property type="entry name" value="ClpP/crotonase-like_dom_sf"/>
</dbReference>
<dbReference type="GO" id="GO:0006508">
    <property type="term" value="P:proteolysis"/>
    <property type="evidence" value="ECO:0007669"/>
    <property type="project" value="UniProtKB-KW"/>
</dbReference>
<dbReference type="InterPro" id="IPR036034">
    <property type="entry name" value="PDZ_sf"/>
</dbReference>
<dbReference type="Gene3D" id="2.30.42.10">
    <property type="match status" value="1"/>
</dbReference>
<gene>
    <name evidence="8" type="ORF">VC03_05080</name>
</gene>
<evidence type="ECO:0000256" key="6">
    <source>
        <dbReference type="SAM" id="SignalP"/>
    </source>
</evidence>
<feature type="chain" id="PRO_5002413580" evidence="6">
    <location>
        <begin position="28"/>
        <end position="433"/>
    </location>
</feature>
<dbReference type="Proteomes" id="UP000033103">
    <property type="component" value="Chromosome"/>
</dbReference>
<evidence type="ECO:0000313" key="9">
    <source>
        <dbReference type="Proteomes" id="UP000033103"/>
    </source>
</evidence>
<dbReference type="Gene3D" id="3.90.226.10">
    <property type="entry name" value="2-enoyl-CoA Hydratase, Chain A, domain 1"/>
    <property type="match status" value="1"/>
</dbReference>
<dbReference type="CDD" id="cd07560">
    <property type="entry name" value="Peptidase_S41_CPP"/>
    <property type="match status" value="1"/>
</dbReference>
<dbReference type="PROSITE" id="PS50106">
    <property type="entry name" value="PDZ"/>
    <property type="match status" value="1"/>
</dbReference>
<keyword evidence="2 5" id="KW-0645">Protease</keyword>
<dbReference type="OrthoDB" id="9812068at2"/>
<comment type="similarity">
    <text evidence="1 5">Belongs to the peptidase S41A family.</text>
</comment>
<dbReference type="NCBIfam" id="TIGR00225">
    <property type="entry name" value="prc"/>
    <property type="match status" value="1"/>
</dbReference>
<evidence type="ECO:0000256" key="1">
    <source>
        <dbReference type="ARBA" id="ARBA00009179"/>
    </source>
</evidence>
<evidence type="ECO:0000313" key="8">
    <source>
        <dbReference type="EMBL" id="AKC96164.1"/>
    </source>
</evidence>
<dbReference type="AlphaFoldDB" id="A0A0E3UUF1"/>
<dbReference type="Pfam" id="PF03572">
    <property type="entry name" value="Peptidase_S41"/>
    <property type="match status" value="1"/>
</dbReference>
<dbReference type="RefSeq" id="WP_046329315.1">
    <property type="nucleotide sequence ID" value="NZ_CAUPIC010000006.1"/>
</dbReference>
<accession>A0A0E3UUF1</accession>
<dbReference type="HOGENOM" id="CLU_017295_3_0_0"/>
<dbReference type="CDD" id="cd06782">
    <property type="entry name" value="cpPDZ_CPP-like"/>
    <property type="match status" value="1"/>
</dbReference>
<evidence type="ECO:0000256" key="5">
    <source>
        <dbReference type="RuleBase" id="RU004404"/>
    </source>
</evidence>